<dbReference type="Pfam" id="PF13560">
    <property type="entry name" value="HTH_31"/>
    <property type="match status" value="1"/>
</dbReference>
<dbReference type="KEGG" id="fsl:EJO69_02845"/>
<dbReference type="AlphaFoldDB" id="A0A3Q8WSM7"/>
<dbReference type="Gene3D" id="1.10.260.40">
    <property type="entry name" value="lambda repressor-like DNA-binding domains"/>
    <property type="match status" value="1"/>
</dbReference>
<evidence type="ECO:0000259" key="1">
    <source>
        <dbReference type="PROSITE" id="PS50943"/>
    </source>
</evidence>
<name>A0A3Q8WSM7_9ACTO</name>
<dbReference type="OrthoDB" id="5074395at2"/>
<gene>
    <name evidence="2" type="ORF">EJO69_02845</name>
</gene>
<dbReference type="InterPro" id="IPR010982">
    <property type="entry name" value="Lambda_DNA-bd_dom_sf"/>
</dbReference>
<sequence>MGSPFVRRAAGSAREAGVKAELTNSYRCSPTLIGSTLEGMATGPAASAAWAEFAQELGHNLRRAREAKRLTQEDMAEFAGISLYAYQQYERGKVKPDGAATNPRLATVLTLCEVLETPIEKLLPEVPKLAVRTASN</sequence>
<organism evidence="2 3">
    <name type="scientific">Flaviflexus salsibiostraticola</name>
    <dbReference type="NCBI Taxonomy" id="1282737"/>
    <lineage>
        <taxon>Bacteria</taxon>
        <taxon>Bacillati</taxon>
        <taxon>Actinomycetota</taxon>
        <taxon>Actinomycetes</taxon>
        <taxon>Actinomycetales</taxon>
        <taxon>Actinomycetaceae</taxon>
        <taxon>Flaviflexus</taxon>
    </lineage>
</organism>
<feature type="domain" description="HTH cro/C1-type" evidence="1">
    <location>
        <begin position="61"/>
        <end position="122"/>
    </location>
</feature>
<dbReference type="SMART" id="SM00530">
    <property type="entry name" value="HTH_XRE"/>
    <property type="match status" value="1"/>
</dbReference>
<reference evidence="2 3" key="1">
    <citation type="submission" date="2018-12" db="EMBL/GenBank/DDBJ databases">
        <title>Complete genome sequence of Flaviflexus salsibiostraticola KCTC 33148.</title>
        <authorList>
            <person name="Bae J.-W."/>
        </authorList>
    </citation>
    <scope>NUCLEOTIDE SEQUENCE [LARGE SCALE GENOMIC DNA]</scope>
    <source>
        <strain evidence="2 3">KCTC 33148</strain>
    </source>
</reference>
<dbReference type="GO" id="GO:0003677">
    <property type="term" value="F:DNA binding"/>
    <property type="evidence" value="ECO:0007669"/>
    <property type="project" value="InterPro"/>
</dbReference>
<accession>A0A3Q8WSM7</accession>
<proteinExistence type="predicted"/>
<dbReference type="InterPro" id="IPR001387">
    <property type="entry name" value="Cro/C1-type_HTH"/>
</dbReference>
<protein>
    <submittedName>
        <fullName evidence="2">XRE family transcriptional regulator</fullName>
    </submittedName>
</protein>
<dbReference type="Proteomes" id="UP000270021">
    <property type="component" value="Chromosome"/>
</dbReference>
<dbReference type="EMBL" id="CP034438">
    <property type="protein sequence ID" value="AZN29360.1"/>
    <property type="molecule type" value="Genomic_DNA"/>
</dbReference>
<dbReference type="CDD" id="cd00093">
    <property type="entry name" value="HTH_XRE"/>
    <property type="match status" value="1"/>
</dbReference>
<dbReference type="PROSITE" id="PS50943">
    <property type="entry name" value="HTH_CROC1"/>
    <property type="match status" value="1"/>
</dbReference>
<dbReference type="SUPFAM" id="SSF47413">
    <property type="entry name" value="lambda repressor-like DNA-binding domains"/>
    <property type="match status" value="1"/>
</dbReference>
<evidence type="ECO:0000313" key="2">
    <source>
        <dbReference type="EMBL" id="AZN29360.1"/>
    </source>
</evidence>
<keyword evidence="3" id="KW-1185">Reference proteome</keyword>
<evidence type="ECO:0000313" key="3">
    <source>
        <dbReference type="Proteomes" id="UP000270021"/>
    </source>
</evidence>